<gene>
    <name evidence="1" type="ORF">HNR22_005239</name>
</gene>
<evidence type="ECO:0000313" key="2">
    <source>
        <dbReference type="Proteomes" id="UP000523545"/>
    </source>
</evidence>
<protein>
    <submittedName>
        <fullName evidence="1">Uncharacterized protein</fullName>
    </submittedName>
</protein>
<dbReference type="RefSeq" id="WP_179782581.1">
    <property type="nucleotide sequence ID" value="NZ_JACCHK010000001.1"/>
</dbReference>
<keyword evidence="2" id="KW-1185">Reference proteome</keyword>
<name>A0A7Y9X5D1_9ACTN</name>
<dbReference type="Proteomes" id="UP000523545">
    <property type="component" value="Unassembled WGS sequence"/>
</dbReference>
<evidence type="ECO:0000313" key="1">
    <source>
        <dbReference type="EMBL" id="NYH45512.1"/>
    </source>
</evidence>
<reference evidence="1 2" key="1">
    <citation type="submission" date="2020-07" db="EMBL/GenBank/DDBJ databases">
        <title>Sequencing the genomes of 1000 actinobacteria strains.</title>
        <authorList>
            <person name="Klenk H.-P."/>
        </authorList>
    </citation>
    <scope>NUCLEOTIDE SEQUENCE [LARGE SCALE GENOMIC DNA]</scope>
    <source>
        <strain evidence="1 2">DSM 45876</strain>
    </source>
</reference>
<proteinExistence type="predicted"/>
<organism evidence="1 2">
    <name type="scientific">Micromonospora jinlongensis</name>
    <dbReference type="NCBI Taxonomy" id="1287877"/>
    <lineage>
        <taxon>Bacteria</taxon>
        <taxon>Bacillati</taxon>
        <taxon>Actinomycetota</taxon>
        <taxon>Actinomycetes</taxon>
        <taxon>Micromonosporales</taxon>
        <taxon>Micromonosporaceae</taxon>
        <taxon>Micromonospora</taxon>
    </lineage>
</organism>
<sequence>MINNDITAELEAPDRLFQITHVSRTHTQVWLQADANSTHEHRLEVLFQDVKYLCTPFVLRGLWLRRADPEQTRRLTELHGLVLEPGWDIYLLSRSHDWFVVSSHPLWAEAKLSYSDEPVFWSHTGKEDVVVAMGTVK</sequence>
<accession>A0A7Y9X5D1</accession>
<dbReference type="AlphaFoldDB" id="A0A7Y9X5D1"/>
<dbReference type="EMBL" id="JACCHK010000001">
    <property type="protein sequence ID" value="NYH45512.1"/>
    <property type="molecule type" value="Genomic_DNA"/>
</dbReference>
<comment type="caution">
    <text evidence="1">The sequence shown here is derived from an EMBL/GenBank/DDBJ whole genome shotgun (WGS) entry which is preliminary data.</text>
</comment>